<proteinExistence type="predicted"/>
<dbReference type="SUPFAM" id="SSF51126">
    <property type="entry name" value="Pectin lyase-like"/>
    <property type="match status" value="1"/>
</dbReference>
<dbReference type="SUPFAM" id="SSF49785">
    <property type="entry name" value="Galactose-binding domain-like"/>
    <property type="match status" value="1"/>
</dbReference>
<name>A0A1H6VEJ8_9BACT</name>
<dbReference type="PANTHER" id="PTHR36453">
    <property type="entry name" value="SECRETED PROTEIN-RELATED"/>
    <property type="match status" value="1"/>
</dbReference>
<dbReference type="InterPro" id="IPR006626">
    <property type="entry name" value="PbH1"/>
</dbReference>
<dbReference type="RefSeq" id="WP_090336374.1">
    <property type="nucleotide sequence ID" value="NZ_FNXY01000004.1"/>
</dbReference>
<organism evidence="4 5">
    <name type="scientific">Dyadobacter koreensis</name>
    <dbReference type="NCBI Taxonomy" id="408657"/>
    <lineage>
        <taxon>Bacteria</taxon>
        <taxon>Pseudomonadati</taxon>
        <taxon>Bacteroidota</taxon>
        <taxon>Cytophagia</taxon>
        <taxon>Cytophagales</taxon>
        <taxon>Spirosomataceae</taxon>
        <taxon>Dyadobacter</taxon>
    </lineage>
</organism>
<feature type="domain" description="Right handed beta helix" evidence="1">
    <location>
        <begin position="371"/>
        <end position="535"/>
    </location>
</feature>
<dbReference type="STRING" id="408657.SAMN04487995_3117"/>
<dbReference type="Pfam" id="PF21231">
    <property type="entry name" value="GH141_M"/>
    <property type="match status" value="1"/>
</dbReference>
<dbReference type="NCBIfam" id="TIGR04183">
    <property type="entry name" value="Por_Secre_tail"/>
    <property type="match status" value="1"/>
</dbReference>
<evidence type="ECO:0000259" key="1">
    <source>
        <dbReference type="Pfam" id="PF13229"/>
    </source>
</evidence>
<gene>
    <name evidence="4" type="ORF">SAMN04487995_3117</name>
</gene>
<dbReference type="SMART" id="SM00710">
    <property type="entry name" value="PbH1"/>
    <property type="match status" value="6"/>
</dbReference>
<dbReference type="InterPro" id="IPR012334">
    <property type="entry name" value="Pectin_lyas_fold"/>
</dbReference>
<dbReference type="Gene3D" id="2.60.120.260">
    <property type="entry name" value="Galactose-binding domain-like"/>
    <property type="match status" value="1"/>
</dbReference>
<dbReference type="OrthoDB" id="976933at2"/>
<evidence type="ECO:0000259" key="2">
    <source>
        <dbReference type="Pfam" id="PF18962"/>
    </source>
</evidence>
<dbReference type="InterPro" id="IPR039448">
    <property type="entry name" value="Beta_helix"/>
</dbReference>
<protein>
    <submittedName>
        <fullName evidence="4">Por secretion system C-terminal sorting domain-containing protein</fullName>
    </submittedName>
</protein>
<dbReference type="InterPro" id="IPR011050">
    <property type="entry name" value="Pectin_lyase_fold/virulence"/>
</dbReference>
<dbReference type="AlphaFoldDB" id="A0A1H6VEJ8"/>
<reference evidence="4 5" key="1">
    <citation type="submission" date="2016-10" db="EMBL/GenBank/DDBJ databases">
        <authorList>
            <person name="de Groot N.N."/>
        </authorList>
    </citation>
    <scope>NUCLEOTIDE SEQUENCE [LARGE SCALE GENOMIC DNA]</scope>
    <source>
        <strain evidence="4 5">DSM 19938</strain>
    </source>
</reference>
<sequence>MKIRYIILMTQLLFSTVVYSQVNYYVSESGSDQNDGLTTNTPWKTIDKVNAMAATFQAGDSILFSRGDVFRGEILPQQSGTSAAMISYSAYGTGATPVINGASVITNWTVHNGNVWVADYQGSLSSMNNFFINNKSSQIGRYPNADAVNQGYLRIQGGSGSTVLTDNSQVGKDWTGATAVVRVNLFLLNKPVVQSHVGSTLTFAAPGIGNYTVNAGYGYFLQNHIATLDQQGEWYFDKTARKLFLYSETDPNNLITEAPASNNCFSASGKSYLNIENLAFKNANEYGVKIDSTAGFLTRNITIRKCIFTNSHNALLVNRGLQIAVLDNEFRSTNNNAIFLTARESVCSRNKIINTALRAGMGEPANNQYNAINLVGRDAIASDNYIDSVGYCGIRFEGTRLLIKHNQVSNFAMVKCDIGGIYTFKGFAPATYGYGNNRVTGNIVSKAQPNLFGTTSQVVNPNYAVGIYMDGNSAGNLVDSNTVYKLAGAGLLLNVTTSGHTVRSNTFFDNMVGFGYFPDAKSGSRNHRVTRNIFYSKSLNQQGGVVQTANQHNLPSIGTIDSNYYSNPFEKDADFVQTITTVPSPRVIRSLNLSRWRALSYDLHGVVSNIYQPPFTIQQTGSNRITVSNNSQFGTGLTTGSTAYTISPASGTNAPAWDNTGQLDGGSLRLAMDDTTITKSSRALINIGTLTQGKYYKLSFSAKGSVDSVQLQIALLAAATSNFGVTKFKSVTLGNSRKEVEMLLSPNFTNNNTVLSFALYDHQTRAWVDNIVFSELEVDENNPENYLRFEVNTDSVSRSVSLNGQQYTDVQGTEYSGTFLLPAFSSVILQKQPDSPLPVELTYFSAKMQYCYALLEWRTAAEKDVDHFLVEQSVDGRKYFTAGKLLPEAKTSNTYKTEISLLDGNNYFKLKIVDTDGSFAYSHIVSVRNNCAGSATVTLYPNPVGDFVNLKFPAAMPSHLPISIYDLNGKVVLQNPARSQTGENTMRLQVDSLIPGKYFIRSQTEKGTLIKAFVK</sequence>
<dbReference type="Pfam" id="PF18962">
    <property type="entry name" value="Por_Secre_tail"/>
    <property type="match status" value="1"/>
</dbReference>
<dbReference type="Pfam" id="PF13229">
    <property type="entry name" value="Beta_helix"/>
    <property type="match status" value="1"/>
</dbReference>
<evidence type="ECO:0000313" key="5">
    <source>
        <dbReference type="Proteomes" id="UP000199532"/>
    </source>
</evidence>
<dbReference type="EMBL" id="FNXY01000004">
    <property type="protein sequence ID" value="SEJ03001.1"/>
    <property type="molecule type" value="Genomic_DNA"/>
</dbReference>
<feature type="domain" description="Secretion system C-terminal sorting" evidence="2">
    <location>
        <begin position="939"/>
        <end position="1013"/>
    </location>
</feature>
<feature type="domain" description="GH141-like insertion" evidence="3">
    <location>
        <begin position="195"/>
        <end position="246"/>
    </location>
</feature>
<evidence type="ECO:0000313" key="4">
    <source>
        <dbReference type="EMBL" id="SEJ03001.1"/>
    </source>
</evidence>
<dbReference type="InterPro" id="IPR048482">
    <property type="entry name" value="GH141_ins"/>
</dbReference>
<dbReference type="InterPro" id="IPR008979">
    <property type="entry name" value="Galactose-bd-like_sf"/>
</dbReference>
<accession>A0A1H6VEJ8</accession>
<dbReference type="Gene3D" id="2.160.20.10">
    <property type="entry name" value="Single-stranded right-handed beta-helix, Pectin lyase-like"/>
    <property type="match status" value="2"/>
</dbReference>
<dbReference type="Proteomes" id="UP000199532">
    <property type="component" value="Unassembled WGS sequence"/>
</dbReference>
<evidence type="ECO:0000259" key="3">
    <source>
        <dbReference type="Pfam" id="PF21231"/>
    </source>
</evidence>
<dbReference type="InterPro" id="IPR026444">
    <property type="entry name" value="Secre_tail"/>
</dbReference>
<keyword evidence="5" id="KW-1185">Reference proteome</keyword>
<dbReference type="PANTHER" id="PTHR36453:SF1">
    <property type="entry name" value="RIGHT HANDED BETA HELIX DOMAIN-CONTAINING PROTEIN"/>
    <property type="match status" value="1"/>
</dbReference>